<evidence type="ECO:0000256" key="4">
    <source>
        <dbReference type="RuleBase" id="RU368055"/>
    </source>
</evidence>
<feature type="transmembrane region" description="Helical" evidence="6">
    <location>
        <begin position="186"/>
        <end position="210"/>
    </location>
</feature>
<dbReference type="GO" id="GO:1990904">
    <property type="term" value="C:ribonucleoprotein complex"/>
    <property type="evidence" value="ECO:0007669"/>
    <property type="project" value="UniProtKB-KW"/>
</dbReference>
<keyword evidence="8" id="KW-1185">Reference proteome</keyword>
<evidence type="ECO:0000256" key="3">
    <source>
        <dbReference type="ARBA" id="ARBA00043969"/>
    </source>
</evidence>
<feature type="compositionally biased region" description="Low complexity" evidence="5">
    <location>
        <begin position="411"/>
        <end position="435"/>
    </location>
</feature>
<comment type="similarity">
    <text evidence="3 4">Belongs to the eukaryotic ribosomal protein eS32 family.</text>
</comment>
<dbReference type="InterPro" id="IPR007836">
    <property type="entry name" value="Ribosomal_eS32"/>
</dbReference>
<evidence type="ECO:0000256" key="5">
    <source>
        <dbReference type="SAM" id="MobiDB-lite"/>
    </source>
</evidence>
<sequence>MAAGEMRGRRRGSSQRRVDWKLQGSLVEIQAYLELESVVEAGCGGKSRGVDVDFAAGASSLLELGRTSRVTSLSFPPLVAHLNLHDTKLLLPSVQMRDKWRKKRVRRLKRKRRKMRARYAAGPPVAGCDASLRGCSSSFRFNDAVAIADYALPAVLELCTTSSSDCTLSTASPKEVRRAFLLSKDVFRPLLSTILRTIIFLLTLIAWGISSALLRRQSKSSVLPYLSLIFLVIALLQTFFIYRAARQLYLPFRRRYLSTLPHLRRQLDPRTTDGKTVDYAPKGLVKQFERWCLFYKPEQVLPPAPLPPIPMYSPGVARDLDAVTLEVLADRAVSQGVAPSYGSIEMSSSSLLERGPPPARLPRRRRPASLASISSMTTPTSPSPSPSLLPTSSPSFRPFCPHTTSSQARPTLSRSSSVLSTATAASSSTSLRSSVGGDFGMGFGSQSTERLLLPAPVAGRDGSVGDGRRSSLVSAAGSVDARIESRRK</sequence>
<gene>
    <name evidence="7" type="ORF">BCR35DRAFT_325352</name>
</gene>
<proteinExistence type="inferred from homology"/>
<dbReference type="Pfam" id="PF05162">
    <property type="entry name" value="Ribosomal_L41"/>
    <property type="match status" value="1"/>
</dbReference>
<dbReference type="EMBL" id="MCGR01000028">
    <property type="protein sequence ID" value="ORY78847.1"/>
    <property type="molecule type" value="Genomic_DNA"/>
</dbReference>
<dbReference type="GO" id="GO:0003735">
    <property type="term" value="F:structural constituent of ribosome"/>
    <property type="evidence" value="ECO:0007669"/>
    <property type="project" value="UniProtKB-UniRule"/>
</dbReference>
<evidence type="ECO:0000313" key="8">
    <source>
        <dbReference type="Proteomes" id="UP000193467"/>
    </source>
</evidence>
<dbReference type="Proteomes" id="UP000193467">
    <property type="component" value="Unassembled WGS sequence"/>
</dbReference>
<organism evidence="7 8">
    <name type="scientific">Leucosporidium creatinivorum</name>
    <dbReference type="NCBI Taxonomy" id="106004"/>
    <lineage>
        <taxon>Eukaryota</taxon>
        <taxon>Fungi</taxon>
        <taxon>Dikarya</taxon>
        <taxon>Basidiomycota</taxon>
        <taxon>Pucciniomycotina</taxon>
        <taxon>Microbotryomycetes</taxon>
        <taxon>Leucosporidiales</taxon>
        <taxon>Leucosporidium</taxon>
    </lineage>
</organism>
<dbReference type="GO" id="GO:0006412">
    <property type="term" value="P:translation"/>
    <property type="evidence" value="ECO:0007669"/>
    <property type="project" value="InterPro"/>
</dbReference>
<keyword evidence="6" id="KW-1133">Transmembrane helix</keyword>
<name>A0A1Y2F5A6_9BASI</name>
<keyword evidence="6" id="KW-0812">Transmembrane</keyword>
<evidence type="ECO:0000256" key="1">
    <source>
        <dbReference type="ARBA" id="ARBA00022980"/>
    </source>
</evidence>
<dbReference type="InParanoid" id="A0A1Y2F5A6"/>
<evidence type="ECO:0000256" key="6">
    <source>
        <dbReference type="SAM" id="Phobius"/>
    </source>
</evidence>
<evidence type="ECO:0000313" key="7">
    <source>
        <dbReference type="EMBL" id="ORY78847.1"/>
    </source>
</evidence>
<feature type="region of interest" description="Disordered" evidence="5">
    <location>
        <begin position="346"/>
        <end position="488"/>
    </location>
</feature>
<feature type="compositionally biased region" description="Low complexity" evidence="5">
    <location>
        <begin position="368"/>
        <end position="380"/>
    </location>
</feature>
<keyword evidence="2 4" id="KW-0687">Ribonucleoprotein</keyword>
<accession>A0A1Y2F5A6</accession>
<keyword evidence="1 4" id="KW-0689">Ribosomal protein</keyword>
<dbReference type="AlphaFoldDB" id="A0A1Y2F5A6"/>
<reference evidence="7 8" key="1">
    <citation type="submission" date="2016-07" db="EMBL/GenBank/DDBJ databases">
        <title>Pervasive Adenine N6-methylation of Active Genes in Fungi.</title>
        <authorList>
            <consortium name="DOE Joint Genome Institute"/>
            <person name="Mondo S.J."/>
            <person name="Dannebaum R.O."/>
            <person name="Kuo R.C."/>
            <person name="Labutti K."/>
            <person name="Haridas S."/>
            <person name="Kuo A."/>
            <person name="Salamov A."/>
            <person name="Ahrendt S.R."/>
            <person name="Lipzen A."/>
            <person name="Sullivan W."/>
            <person name="Andreopoulos W.B."/>
            <person name="Clum A."/>
            <person name="Lindquist E."/>
            <person name="Daum C."/>
            <person name="Ramamoorthy G.K."/>
            <person name="Gryganskyi A."/>
            <person name="Culley D."/>
            <person name="Magnuson J.K."/>
            <person name="James T.Y."/>
            <person name="O'Malley M.A."/>
            <person name="Stajich J.E."/>
            <person name="Spatafora J.W."/>
            <person name="Visel A."/>
            <person name="Grigoriev I.V."/>
        </authorList>
    </citation>
    <scope>NUCLEOTIDE SEQUENCE [LARGE SCALE GENOMIC DNA]</scope>
    <source>
        <strain evidence="7 8">62-1032</strain>
    </source>
</reference>
<dbReference type="GO" id="GO:0005840">
    <property type="term" value="C:ribosome"/>
    <property type="evidence" value="ECO:0007669"/>
    <property type="project" value="UniProtKB-KW"/>
</dbReference>
<comment type="subunit">
    <text evidence="4">Component of the large ribosomal subunit.</text>
</comment>
<comment type="caution">
    <text evidence="7">The sequence shown here is derived from an EMBL/GenBank/DDBJ whole genome shotgun (WGS) entry which is preliminary data.</text>
</comment>
<keyword evidence="6" id="KW-0472">Membrane</keyword>
<feature type="transmembrane region" description="Helical" evidence="6">
    <location>
        <begin position="222"/>
        <end position="245"/>
    </location>
</feature>
<protein>
    <recommendedName>
        <fullName evidence="4">60S ribosomal protein L41</fullName>
    </recommendedName>
</protein>
<evidence type="ECO:0000256" key="2">
    <source>
        <dbReference type="ARBA" id="ARBA00023274"/>
    </source>
</evidence>